<dbReference type="EMBL" id="SPHZ02000002">
    <property type="protein sequence ID" value="KAF0930415.1"/>
    <property type="molecule type" value="Genomic_DNA"/>
</dbReference>
<keyword evidence="2" id="KW-1185">Reference proteome</keyword>
<accession>A0A6G1F0Q3</accession>
<comment type="caution">
    <text evidence="1">The sequence shown here is derived from an EMBL/GenBank/DDBJ whole genome shotgun (WGS) entry which is preliminary data.</text>
</comment>
<dbReference type="AlphaFoldDB" id="A0A6G1F0Q3"/>
<gene>
    <name evidence="1" type="ORF">E2562_032296</name>
</gene>
<name>A0A6G1F0Q3_9ORYZ</name>
<dbReference type="Proteomes" id="UP000479710">
    <property type="component" value="Unassembled WGS sequence"/>
</dbReference>
<organism evidence="1 2">
    <name type="scientific">Oryza meyeriana var. granulata</name>
    <dbReference type="NCBI Taxonomy" id="110450"/>
    <lineage>
        <taxon>Eukaryota</taxon>
        <taxon>Viridiplantae</taxon>
        <taxon>Streptophyta</taxon>
        <taxon>Embryophyta</taxon>
        <taxon>Tracheophyta</taxon>
        <taxon>Spermatophyta</taxon>
        <taxon>Magnoliopsida</taxon>
        <taxon>Liliopsida</taxon>
        <taxon>Poales</taxon>
        <taxon>Poaceae</taxon>
        <taxon>BOP clade</taxon>
        <taxon>Oryzoideae</taxon>
        <taxon>Oryzeae</taxon>
        <taxon>Oryzinae</taxon>
        <taxon>Oryza</taxon>
        <taxon>Oryza meyeriana</taxon>
    </lineage>
</organism>
<reference evidence="1 2" key="1">
    <citation type="submission" date="2019-11" db="EMBL/GenBank/DDBJ databases">
        <title>Whole genome sequence of Oryza granulata.</title>
        <authorList>
            <person name="Li W."/>
        </authorList>
    </citation>
    <scope>NUCLEOTIDE SEQUENCE [LARGE SCALE GENOMIC DNA]</scope>
    <source>
        <strain evidence="2">cv. Menghai</strain>
        <tissue evidence="1">Leaf</tissue>
    </source>
</reference>
<feature type="non-terminal residue" evidence="1">
    <location>
        <position position="1"/>
    </location>
</feature>
<sequence>RAAPLLHPKSAAAVVAPCLRCLAAWTPPLSSSSIPGTVPGSRRASAAAPVRYLAAPTPGARAAARLRSSASFAAPR</sequence>
<protein>
    <submittedName>
        <fullName evidence="1">Uncharacterized protein</fullName>
    </submittedName>
</protein>
<evidence type="ECO:0000313" key="2">
    <source>
        <dbReference type="Proteomes" id="UP000479710"/>
    </source>
</evidence>
<proteinExistence type="predicted"/>
<evidence type="ECO:0000313" key="1">
    <source>
        <dbReference type="EMBL" id="KAF0930415.1"/>
    </source>
</evidence>